<evidence type="ECO:0000313" key="2">
    <source>
        <dbReference type="Proteomes" id="UP001152795"/>
    </source>
</evidence>
<gene>
    <name evidence="1" type="ORF">PACLA_8A044142</name>
</gene>
<protein>
    <submittedName>
        <fullName evidence="1">RNA-directed DNA polymerase from mobile element jockey</fullName>
    </submittedName>
</protein>
<proteinExistence type="predicted"/>
<dbReference type="PANTHER" id="PTHR19446">
    <property type="entry name" value="REVERSE TRANSCRIPTASES"/>
    <property type="match status" value="1"/>
</dbReference>
<dbReference type="GO" id="GO:0003964">
    <property type="term" value="F:RNA-directed DNA polymerase activity"/>
    <property type="evidence" value="ECO:0007669"/>
    <property type="project" value="UniProtKB-KW"/>
</dbReference>
<keyword evidence="1" id="KW-0808">Transferase</keyword>
<dbReference type="AlphaFoldDB" id="A0A7D9IDM9"/>
<reference evidence="1" key="1">
    <citation type="submission" date="2020-04" db="EMBL/GenBank/DDBJ databases">
        <authorList>
            <person name="Alioto T."/>
            <person name="Alioto T."/>
            <person name="Gomez Garrido J."/>
        </authorList>
    </citation>
    <scope>NUCLEOTIDE SEQUENCE</scope>
    <source>
        <strain evidence="1">A484AB</strain>
    </source>
</reference>
<dbReference type="OrthoDB" id="416454at2759"/>
<name>A0A7D9IDM9_PARCT</name>
<keyword evidence="1" id="KW-0695">RNA-directed DNA polymerase</keyword>
<organism evidence="1 2">
    <name type="scientific">Paramuricea clavata</name>
    <name type="common">Red gorgonian</name>
    <name type="synonym">Violescent sea-whip</name>
    <dbReference type="NCBI Taxonomy" id="317549"/>
    <lineage>
        <taxon>Eukaryota</taxon>
        <taxon>Metazoa</taxon>
        <taxon>Cnidaria</taxon>
        <taxon>Anthozoa</taxon>
        <taxon>Octocorallia</taxon>
        <taxon>Malacalcyonacea</taxon>
        <taxon>Plexauridae</taxon>
        <taxon>Paramuricea</taxon>
    </lineage>
</organism>
<keyword evidence="1" id="KW-0548">Nucleotidyltransferase</keyword>
<keyword evidence="2" id="KW-1185">Reference proteome</keyword>
<accession>A0A7D9IDM9</accession>
<dbReference type="EMBL" id="CACRXK020005681">
    <property type="protein sequence ID" value="CAB4007048.1"/>
    <property type="molecule type" value="Genomic_DNA"/>
</dbReference>
<comment type="caution">
    <text evidence="1">The sequence shown here is derived from an EMBL/GenBank/DDBJ whole genome shotgun (WGS) entry which is preliminary data.</text>
</comment>
<dbReference type="Pfam" id="PF00078">
    <property type="entry name" value="RVT_1"/>
    <property type="match status" value="1"/>
</dbReference>
<dbReference type="InterPro" id="IPR000477">
    <property type="entry name" value="RT_dom"/>
</dbReference>
<evidence type="ECO:0000313" key="1">
    <source>
        <dbReference type="EMBL" id="CAB4007048.1"/>
    </source>
</evidence>
<sequence>MAGVYTMELKQQLLTYSIATNTFPSAWKMARVTPLYRDGECDQSNNYRPISVLSVLSKILEKHVAKSLMNYLVNNNLLYELQSAFREGHSTESASIKLTDQILSNIDQDNVTGVLFIDFKKAFHIVNH</sequence>
<dbReference type="Proteomes" id="UP001152795">
    <property type="component" value="Unassembled WGS sequence"/>
</dbReference>